<name>A0A1X6ZGH2_9RHOB</name>
<dbReference type="InterPro" id="IPR003594">
    <property type="entry name" value="HATPase_dom"/>
</dbReference>
<evidence type="ECO:0000256" key="2">
    <source>
        <dbReference type="ARBA" id="ARBA00004651"/>
    </source>
</evidence>
<dbReference type="CDD" id="cd00075">
    <property type="entry name" value="HATPase"/>
    <property type="match status" value="1"/>
</dbReference>
<evidence type="ECO:0000256" key="5">
    <source>
        <dbReference type="ARBA" id="ARBA00022553"/>
    </source>
</evidence>
<dbReference type="SMART" id="SM00387">
    <property type="entry name" value="HATPase_c"/>
    <property type="match status" value="1"/>
</dbReference>
<keyword evidence="6 12" id="KW-0808">Transferase</keyword>
<dbReference type="AlphaFoldDB" id="A0A1X6ZGH2"/>
<comment type="subcellular location">
    <subcellularLocation>
        <location evidence="2">Cell membrane</location>
        <topology evidence="2">Multi-pass membrane protein</topology>
    </subcellularLocation>
</comment>
<dbReference type="InterPro" id="IPR036097">
    <property type="entry name" value="HisK_dim/P_sf"/>
</dbReference>
<keyword evidence="13" id="KW-1185">Reference proteome</keyword>
<evidence type="ECO:0000256" key="6">
    <source>
        <dbReference type="ARBA" id="ARBA00022679"/>
    </source>
</evidence>
<dbReference type="InterPro" id="IPR036890">
    <property type="entry name" value="HATPase_C_sf"/>
</dbReference>
<dbReference type="PANTHER" id="PTHR44936">
    <property type="entry name" value="SENSOR PROTEIN CREC"/>
    <property type="match status" value="1"/>
</dbReference>
<dbReference type="PRINTS" id="PR00344">
    <property type="entry name" value="BCTRLSENSOR"/>
</dbReference>
<evidence type="ECO:0000256" key="1">
    <source>
        <dbReference type="ARBA" id="ARBA00000085"/>
    </source>
</evidence>
<keyword evidence="9" id="KW-0067">ATP-binding</keyword>
<evidence type="ECO:0000313" key="13">
    <source>
        <dbReference type="Proteomes" id="UP000193963"/>
    </source>
</evidence>
<dbReference type="EC" id="2.7.13.3" evidence="3"/>
<dbReference type="Gene3D" id="1.10.287.130">
    <property type="match status" value="1"/>
</dbReference>
<keyword evidence="10" id="KW-0472">Membrane</keyword>
<dbReference type="GO" id="GO:0005886">
    <property type="term" value="C:plasma membrane"/>
    <property type="evidence" value="ECO:0007669"/>
    <property type="project" value="UniProtKB-SubCell"/>
</dbReference>
<comment type="catalytic activity">
    <reaction evidence="1">
        <text>ATP + protein L-histidine = ADP + protein N-phospho-L-histidine.</text>
        <dbReference type="EC" id="2.7.13.3"/>
    </reaction>
</comment>
<proteinExistence type="predicted"/>
<feature type="domain" description="Histidine kinase" evidence="11">
    <location>
        <begin position="264"/>
        <end position="487"/>
    </location>
</feature>
<dbReference type="Pfam" id="PF02518">
    <property type="entry name" value="HATPase_c"/>
    <property type="match status" value="1"/>
</dbReference>
<dbReference type="PANTHER" id="PTHR44936:SF10">
    <property type="entry name" value="SENSOR PROTEIN RSTB"/>
    <property type="match status" value="1"/>
</dbReference>
<reference evidence="12 13" key="1">
    <citation type="submission" date="2017-03" db="EMBL/GenBank/DDBJ databases">
        <authorList>
            <person name="Afonso C.L."/>
            <person name="Miller P.J."/>
            <person name="Scott M.A."/>
            <person name="Spackman E."/>
            <person name="Goraichik I."/>
            <person name="Dimitrov K.M."/>
            <person name="Suarez D.L."/>
            <person name="Swayne D.E."/>
        </authorList>
    </citation>
    <scope>NUCLEOTIDE SEQUENCE [LARGE SCALE GENOMIC DNA]</scope>
    <source>
        <strain evidence="12 13">CECT 7751</strain>
    </source>
</reference>
<protein>
    <recommendedName>
        <fullName evidence="3">histidine kinase</fullName>
        <ecNumber evidence="3">2.7.13.3</ecNumber>
    </recommendedName>
</protein>
<dbReference type="InterPro" id="IPR050980">
    <property type="entry name" value="2C_sensor_his_kinase"/>
</dbReference>
<keyword evidence="10" id="KW-1133">Transmembrane helix</keyword>
<dbReference type="Proteomes" id="UP000193963">
    <property type="component" value="Unassembled WGS sequence"/>
</dbReference>
<evidence type="ECO:0000256" key="8">
    <source>
        <dbReference type="ARBA" id="ARBA00022777"/>
    </source>
</evidence>
<keyword evidence="10" id="KW-0812">Transmembrane</keyword>
<accession>A0A1X6ZGH2</accession>
<dbReference type="SUPFAM" id="SSF55874">
    <property type="entry name" value="ATPase domain of HSP90 chaperone/DNA topoisomerase II/histidine kinase"/>
    <property type="match status" value="1"/>
</dbReference>
<dbReference type="RefSeq" id="WP_232618270.1">
    <property type="nucleotide sequence ID" value="NZ_FWFN01000004.1"/>
</dbReference>
<keyword evidence="5" id="KW-0597">Phosphoprotein</keyword>
<organism evidence="12 13">
    <name type="scientific">Pseudooceanicola marinus</name>
    <dbReference type="NCBI Taxonomy" id="396013"/>
    <lineage>
        <taxon>Bacteria</taxon>
        <taxon>Pseudomonadati</taxon>
        <taxon>Pseudomonadota</taxon>
        <taxon>Alphaproteobacteria</taxon>
        <taxon>Rhodobacterales</taxon>
        <taxon>Paracoccaceae</taxon>
        <taxon>Pseudooceanicola</taxon>
    </lineage>
</organism>
<keyword evidence="8" id="KW-0418">Kinase</keyword>
<evidence type="ECO:0000256" key="7">
    <source>
        <dbReference type="ARBA" id="ARBA00022741"/>
    </source>
</evidence>
<gene>
    <name evidence="12" type="primary">envZ_2</name>
    <name evidence="12" type="ORF">PSM7751_02456</name>
</gene>
<evidence type="ECO:0000259" key="11">
    <source>
        <dbReference type="PROSITE" id="PS50109"/>
    </source>
</evidence>
<keyword evidence="4" id="KW-1003">Cell membrane</keyword>
<dbReference type="PROSITE" id="PS50109">
    <property type="entry name" value="HIS_KIN"/>
    <property type="match status" value="1"/>
</dbReference>
<dbReference type="CDD" id="cd00082">
    <property type="entry name" value="HisKA"/>
    <property type="match status" value="1"/>
</dbReference>
<dbReference type="GO" id="GO:0000155">
    <property type="term" value="F:phosphorelay sensor kinase activity"/>
    <property type="evidence" value="ECO:0007669"/>
    <property type="project" value="InterPro"/>
</dbReference>
<evidence type="ECO:0000256" key="3">
    <source>
        <dbReference type="ARBA" id="ARBA00012438"/>
    </source>
</evidence>
<dbReference type="SUPFAM" id="SSF47384">
    <property type="entry name" value="Homodimeric domain of signal transducing histidine kinase"/>
    <property type="match status" value="1"/>
</dbReference>
<dbReference type="InterPro" id="IPR003661">
    <property type="entry name" value="HisK_dim/P_dom"/>
</dbReference>
<evidence type="ECO:0000256" key="10">
    <source>
        <dbReference type="SAM" id="Phobius"/>
    </source>
</evidence>
<dbReference type="InterPro" id="IPR004358">
    <property type="entry name" value="Sig_transdc_His_kin-like_C"/>
</dbReference>
<dbReference type="EMBL" id="FWFN01000004">
    <property type="protein sequence ID" value="SLN50313.1"/>
    <property type="molecule type" value="Genomic_DNA"/>
</dbReference>
<evidence type="ECO:0000256" key="9">
    <source>
        <dbReference type="ARBA" id="ARBA00022840"/>
    </source>
</evidence>
<sequence length="487" mass="51649">MTLPWRPGLRGIGTIWVLVAFAAGVAATALWMGSRDAWAQHLGRAQIAGVTLYDSLTRGSTPPADLVMTPLARDDQARAEAGDFARLDGVPVPAQVTRASIRDSTAEDFGSPVLRLAIVSDGLRYEVARLEGGARTAPEKLGQVTRLMASYCNDPVLFARAGEAPWMRIDGAAVWGCAAAPGDYRLGALLLALIALAVLWTRVTEVAARFSGFARALGRRRVAGGPERYSADGPAELAELVEAVNDHLADERARLARRAEILSGVSHDLGTPATRLRLRARLIADDALRGKFEHDIDRMTGMIDSVLSYTRSEMSAEAPRELSLSSLLEALVDDYRDMGSPVRLRASVPARIAAQGTLFAPRGGARAGALPGPGAGPVLVTARPVALGRAIGNLIDNALKYGRHAEVALEVAADRVAILVEDAGQGMDARAVEAMMRPFRRGENAATTEGFGLGLTIVQAVAEQHGGSLSFQDGAHGLIARLELARR</sequence>
<keyword evidence="7" id="KW-0547">Nucleotide-binding</keyword>
<dbReference type="InterPro" id="IPR005467">
    <property type="entry name" value="His_kinase_dom"/>
</dbReference>
<feature type="transmembrane region" description="Helical" evidence="10">
    <location>
        <begin position="12"/>
        <end position="32"/>
    </location>
</feature>
<evidence type="ECO:0000313" key="12">
    <source>
        <dbReference type="EMBL" id="SLN50313.1"/>
    </source>
</evidence>
<evidence type="ECO:0000256" key="4">
    <source>
        <dbReference type="ARBA" id="ARBA00022475"/>
    </source>
</evidence>
<dbReference type="Gene3D" id="3.30.565.10">
    <property type="entry name" value="Histidine kinase-like ATPase, C-terminal domain"/>
    <property type="match status" value="1"/>
</dbReference>
<dbReference type="GO" id="GO:0005524">
    <property type="term" value="F:ATP binding"/>
    <property type="evidence" value="ECO:0007669"/>
    <property type="project" value="UniProtKB-KW"/>
</dbReference>
<dbReference type="SMART" id="SM00388">
    <property type="entry name" value="HisKA"/>
    <property type="match status" value="1"/>
</dbReference>